<dbReference type="Proteomes" id="UP000265180">
    <property type="component" value="Chromosome 18"/>
</dbReference>
<dbReference type="PROSITE" id="PS50835">
    <property type="entry name" value="IG_LIKE"/>
    <property type="match status" value="1"/>
</dbReference>
<organism evidence="6 7">
    <name type="scientific">Oryzias latipes</name>
    <name type="common">Japanese rice fish</name>
    <name type="synonym">Japanese killifish</name>
    <dbReference type="NCBI Taxonomy" id="8090"/>
    <lineage>
        <taxon>Eukaryota</taxon>
        <taxon>Metazoa</taxon>
        <taxon>Chordata</taxon>
        <taxon>Craniata</taxon>
        <taxon>Vertebrata</taxon>
        <taxon>Euteleostomi</taxon>
        <taxon>Actinopterygii</taxon>
        <taxon>Neopterygii</taxon>
        <taxon>Teleostei</taxon>
        <taxon>Neoteleostei</taxon>
        <taxon>Acanthomorphata</taxon>
        <taxon>Ovalentaria</taxon>
        <taxon>Atherinomorphae</taxon>
        <taxon>Beloniformes</taxon>
        <taxon>Adrianichthyidae</taxon>
        <taxon>Oryziinae</taxon>
        <taxon>Oryzias</taxon>
    </lineage>
</organism>
<dbReference type="AlphaFoldDB" id="A0A3P9LNE1"/>
<dbReference type="PANTHER" id="PTHR24100">
    <property type="entry name" value="BUTYROPHILIN"/>
    <property type="match status" value="1"/>
</dbReference>
<dbReference type="InterPro" id="IPR050504">
    <property type="entry name" value="IgSF_BTN/MOG"/>
</dbReference>
<keyword evidence="2 4" id="KW-0472">Membrane</keyword>
<evidence type="ECO:0000313" key="7">
    <source>
        <dbReference type="Proteomes" id="UP000265180"/>
    </source>
</evidence>
<evidence type="ECO:0000256" key="1">
    <source>
        <dbReference type="ARBA" id="ARBA00004370"/>
    </source>
</evidence>
<dbReference type="InterPro" id="IPR036179">
    <property type="entry name" value="Ig-like_dom_sf"/>
</dbReference>
<evidence type="ECO:0000256" key="4">
    <source>
        <dbReference type="SAM" id="Phobius"/>
    </source>
</evidence>
<dbReference type="PANTHER" id="PTHR24100:SF151">
    <property type="entry name" value="ICOS LIGAND"/>
    <property type="match status" value="1"/>
</dbReference>
<accession>A0A3P9LNE1</accession>
<evidence type="ECO:0000259" key="5">
    <source>
        <dbReference type="PROSITE" id="PS50835"/>
    </source>
</evidence>
<dbReference type="InterPro" id="IPR007110">
    <property type="entry name" value="Ig-like_dom"/>
</dbReference>
<dbReference type="SUPFAM" id="SSF48726">
    <property type="entry name" value="Immunoglobulin"/>
    <property type="match status" value="1"/>
</dbReference>
<dbReference type="InterPro" id="IPR003599">
    <property type="entry name" value="Ig_sub"/>
</dbReference>
<dbReference type="InterPro" id="IPR013783">
    <property type="entry name" value="Ig-like_fold"/>
</dbReference>
<dbReference type="GO" id="GO:0016020">
    <property type="term" value="C:membrane"/>
    <property type="evidence" value="ECO:0007669"/>
    <property type="project" value="UniProtKB-SubCell"/>
</dbReference>
<dbReference type="SMART" id="SM00409">
    <property type="entry name" value="IG"/>
    <property type="match status" value="1"/>
</dbReference>
<comment type="subcellular location">
    <subcellularLocation>
        <location evidence="1">Membrane</location>
    </subcellularLocation>
</comment>
<reference evidence="6" key="3">
    <citation type="submission" date="2025-08" db="UniProtKB">
        <authorList>
            <consortium name="Ensembl"/>
        </authorList>
    </citation>
    <scope>IDENTIFICATION</scope>
    <source>
        <strain evidence="6">HNI</strain>
    </source>
</reference>
<reference key="1">
    <citation type="journal article" date="2007" name="Nature">
        <title>The medaka draft genome and insights into vertebrate genome evolution.</title>
        <authorList>
            <person name="Kasahara M."/>
            <person name="Naruse K."/>
            <person name="Sasaki S."/>
            <person name="Nakatani Y."/>
            <person name="Qu W."/>
            <person name="Ahsan B."/>
            <person name="Yamada T."/>
            <person name="Nagayasu Y."/>
            <person name="Doi K."/>
            <person name="Kasai Y."/>
            <person name="Jindo T."/>
            <person name="Kobayashi D."/>
            <person name="Shimada A."/>
            <person name="Toyoda A."/>
            <person name="Kuroki Y."/>
            <person name="Fujiyama A."/>
            <person name="Sasaki T."/>
            <person name="Shimizu A."/>
            <person name="Asakawa S."/>
            <person name="Shimizu N."/>
            <person name="Hashimoto S."/>
            <person name="Yang J."/>
            <person name="Lee Y."/>
            <person name="Matsushima K."/>
            <person name="Sugano S."/>
            <person name="Sakaizumi M."/>
            <person name="Narita T."/>
            <person name="Ohishi K."/>
            <person name="Haga S."/>
            <person name="Ohta F."/>
            <person name="Nomoto H."/>
            <person name="Nogata K."/>
            <person name="Morishita T."/>
            <person name="Endo T."/>
            <person name="Shin-I T."/>
            <person name="Takeda H."/>
            <person name="Morishita S."/>
            <person name="Kohara Y."/>
        </authorList>
    </citation>
    <scope>NUCLEOTIDE SEQUENCE [LARGE SCALE GENOMIC DNA]</scope>
    <source>
        <strain>Hd-rR</strain>
    </source>
</reference>
<reference evidence="6 7" key="2">
    <citation type="submission" date="2017-04" db="EMBL/GenBank/DDBJ databases">
        <title>CpG methylation of centromeres and impact of large insertions on vertebrate speciation.</title>
        <authorList>
            <person name="Ichikawa K."/>
            <person name="Yoshimura J."/>
            <person name="Morishita S."/>
        </authorList>
    </citation>
    <scope>NUCLEOTIDE SEQUENCE</scope>
    <source>
        <strain evidence="6 7">HNI</strain>
    </source>
</reference>
<keyword evidence="4" id="KW-1133">Transmembrane helix</keyword>
<dbReference type="Gene3D" id="2.60.40.10">
    <property type="entry name" value="Immunoglobulins"/>
    <property type="match status" value="1"/>
</dbReference>
<keyword evidence="3" id="KW-0393">Immunoglobulin domain</keyword>
<protein>
    <recommendedName>
        <fullName evidence="5">Ig-like domain-containing protein</fullName>
    </recommendedName>
</protein>
<evidence type="ECO:0000256" key="3">
    <source>
        <dbReference type="ARBA" id="ARBA00023319"/>
    </source>
</evidence>
<sequence length="188" mass="21102">MLRGAECSLCSSPAGIQNITKNPGDDVTLMCRDPEFKKNTTVLEWRREDSEILFVFRDGKRYNSEIQESFRNRVFLKDSQMKDGDLSVVLKNVTMNDTGTYQCRVLHDNDPQRELNLMSTVHLSVVPPGEHPGIIIGIVLSVLAVVLVLLFWMYKKKSNSGTSGILDKKIDDSPILSLNNIDVTADSK</sequence>
<feature type="domain" description="Ig-like" evidence="5">
    <location>
        <begin position="13"/>
        <end position="116"/>
    </location>
</feature>
<dbReference type="SMART" id="SM00406">
    <property type="entry name" value="IGv"/>
    <property type="match status" value="1"/>
</dbReference>
<evidence type="ECO:0000313" key="6">
    <source>
        <dbReference type="Ensembl" id="ENSORLP00020022235.1"/>
    </source>
</evidence>
<feature type="transmembrane region" description="Helical" evidence="4">
    <location>
        <begin position="134"/>
        <end position="154"/>
    </location>
</feature>
<dbReference type="Ensembl" id="ENSORLT00020012556.1">
    <property type="protein sequence ID" value="ENSORLP00020022235.1"/>
    <property type="gene ID" value="ENSORLG00020002424.1"/>
</dbReference>
<reference evidence="6" key="4">
    <citation type="submission" date="2025-09" db="UniProtKB">
        <authorList>
            <consortium name="Ensembl"/>
        </authorList>
    </citation>
    <scope>IDENTIFICATION</scope>
    <source>
        <strain evidence="6">HNI</strain>
    </source>
</reference>
<name>A0A3P9LNE1_ORYLA</name>
<evidence type="ECO:0000256" key="2">
    <source>
        <dbReference type="ARBA" id="ARBA00023136"/>
    </source>
</evidence>
<dbReference type="InterPro" id="IPR013106">
    <property type="entry name" value="Ig_V-set"/>
</dbReference>
<keyword evidence="4" id="KW-0812">Transmembrane</keyword>
<proteinExistence type="predicted"/>
<dbReference type="Pfam" id="PF07686">
    <property type="entry name" value="V-set"/>
    <property type="match status" value="1"/>
</dbReference>